<feature type="transmembrane region" description="Helical" evidence="7">
    <location>
        <begin position="146"/>
        <end position="168"/>
    </location>
</feature>
<sequence length="231" mass="26586">MNFYTSNFNSDAVKHLISINILVYTATFIFSQYQIEYLLSLYHPLDDRFELYQIFTHMFVHSKHLFLHIIFNMLALFMFGGQMETLLGIKKFLIVYFLSGILASLLQLGFNTSILYYFVHTLDFSQAKKIFDYLNQEQRINLYSSMYSPMMGASGAVSGIVGAFARYFPEHKIFILPFPFPIAVRKALLIFIFGSFISAIFNFSPGVAHFAHIGGIISGYSIGNFFLKKRK</sequence>
<evidence type="ECO:0000259" key="8">
    <source>
        <dbReference type="Pfam" id="PF01694"/>
    </source>
</evidence>
<gene>
    <name evidence="9" type="ORF">CPU2_084</name>
</gene>
<reference evidence="9 10" key="1">
    <citation type="submission" date="2014-06" db="EMBL/GenBank/DDBJ databases">
        <title>Genome sequence of the intracellular symbiont Blattabacterium cuenoti, strain CPU2 from the wood feeding cockroach Cryptocercus punctulatus.</title>
        <authorList>
            <person name="Kinjo Y."/>
            <person name="Ohkuma M."/>
            <person name="Tokuda G."/>
        </authorList>
    </citation>
    <scope>NUCLEOTIDE SEQUENCE [LARGE SCALE GENOMIC DNA]</scope>
    <source>
        <strain evidence="9 10">CPU2</strain>
    </source>
</reference>
<evidence type="ECO:0000256" key="2">
    <source>
        <dbReference type="ARBA" id="ARBA00009045"/>
    </source>
</evidence>
<feature type="domain" description="Peptidase S54 rhomboid" evidence="8">
    <location>
        <begin position="49"/>
        <end position="228"/>
    </location>
</feature>
<name>A0AAD1CL11_9FLAO</name>
<dbReference type="Pfam" id="PF01694">
    <property type="entry name" value="Rhomboid"/>
    <property type="match status" value="1"/>
</dbReference>
<evidence type="ECO:0000256" key="5">
    <source>
        <dbReference type="ARBA" id="ARBA00022989"/>
    </source>
</evidence>
<dbReference type="InterPro" id="IPR035952">
    <property type="entry name" value="Rhomboid-like_sf"/>
</dbReference>
<comment type="similarity">
    <text evidence="2">Belongs to the peptidase S54 family.</text>
</comment>
<dbReference type="RefSeq" id="WP_110548873.1">
    <property type="nucleotide sequence ID" value="NZ_AP014610.1"/>
</dbReference>
<feature type="transmembrane region" description="Helical" evidence="7">
    <location>
        <begin position="180"/>
        <end position="201"/>
    </location>
</feature>
<feature type="transmembrane region" description="Helical" evidence="7">
    <location>
        <begin position="65"/>
        <end position="81"/>
    </location>
</feature>
<keyword evidence="6 7" id="KW-0472">Membrane</keyword>
<proteinExistence type="inferred from homology"/>
<evidence type="ECO:0000256" key="7">
    <source>
        <dbReference type="SAM" id="Phobius"/>
    </source>
</evidence>
<dbReference type="Gene3D" id="1.20.1540.10">
    <property type="entry name" value="Rhomboid-like"/>
    <property type="match status" value="1"/>
</dbReference>
<dbReference type="GO" id="GO:0004252">
    <property type="term" value="F:serine-type endopeptidase activity"/>
    <property type="evidence" value="ECO:0007669"/>
    <property type="project" value="InterPro"/>
</dbReference>
<evidence type="ECO:0000256" key="4">
    <source>
        <dbReference type="ARBA" id="ARBA00022801"/>
    </source>
</evidence>
<accession>A0AAD1CL11</accession>
<evidence type="ECO:0000256" key="6">
    <source>
        <dbReference type="ARBA" id="ARBA00023136"/>
    </source>
</evidence>
<protein>
    <submittedName>
        <fullName evidence="9">Transmembrane rhomboid family protein</fullName>
    </submittedName>
</protein>
<comment type="subcellular location">
    <subcellularLocation>
        <location evidence="1">Membrane</location>
        <topology evidence="1">Multi-pass membrane protein</topology>
    </subcellularLocation>
</comment>
<organism evidence="9 10">
    <name type="scientific">Blattabacterium punctulatus CPU2</name>
    <dbReference type="NCBI Taxonomy" id="1457032"/>
    <lineage>
        <taxon>Bacteria</taxon>
        <taxon>Pseudomonadati</taxon>
        <taxon>Bacteroidota</taxon>
        <taxon>Flavobacteriia</taxon>
        <taxon>Flavobacteriales</taxon>
        <taxon>Blattabacteriaceae</taxon>
        <taxon>Blattabacterium</taxon>
    </lineage>
</organism>
<dbReference type="PANTHER" id="PTHR43731:SF14">
    <property type="entry name" value="PRESENILIN-ASSOCIATED RHOMBOID-LIKE PROTEIN, MITOCHONDRIAL"/>
    <property type="match status" value="1"/>
</dbReference>
<feature type="transmembrane region" description="Helical" evidence="7">
    <location>
        <begin position="207"/>
        <end position="227"/>
    </location>
</feature>
<evidence type="ECO:0000313" key="10">
    <source>
        <dbReference type="Proteomes" id="UP000262607"/>
    </source>
</evidence>
<dbReference type="GeneID" id="66556985"/>
<evidence type="ECO:0000256" key="1">
    <source>
        <dbReference type="ARBA" id="ARBA00004141"/>
    </source>
</evidence>
<keyword evidence="4" id="KW-0378">Hydrolase</keyword>
<feature type="transmembrane region" description="Helical" evidence="7">
    <location>
        <begin position="93"/>
        <end position="119"/>
    </location>
</feature>
<dbReference type="EMBL" id="AP014610">
    <property type="protein sequence ID" value="BBA17601.1"/>
    <property type="molecule type" value="Genomic_DNA"/>
</dbReference>
<keyword evidence="3 7" id="KW-0812">Transmembrane</keyword>
<dbReference type="SUPFAM" id="SSF144091">
    <property type="entry name" value="Rhomboid-like"/>
    <property type="match status" value="1"/>
</dbReference>
<dbReference type="AlphaFoldDB" id="A0AAD1CL11"/>
<evidence type="ECO:0000313" key="9">
    <source>
        <dbReference type="EMBL" id="BBA17601.1"/>
    </source>
</evidence>
<dbReference type="InterPro" id="IPR022764">
    <property type="entry name" value="Peptidase_S54_rhomboid_dom"/>
</dbReference>
<keyword evidence="5 7" id="KW-1133">Transmembrane helix</keyword>
<dbReference type="GO" id="GO:0016020">
    <property type="term" value="C:membrane"/>
    <property type="evidence" value="ECO:0007669"/>
    <property type="project" value="UniProtKB-SubCell"/>
</dbReference>
<dbReference type="Proteomes" id="UP000262607">
    <property type="component" value="Chromosome"/>
</dbReference>
<dbReference type="PANTHER" id="PTHR43731">
    <property type="entry name" value="RHOMBOID PROTEASE"/>
    <property type="match status" value="1"/>
</dbReference>
<feature type="transmembrane region" description="Helical" evidence="7">
    <location>
        <begin position="12"/>
        <end position="35"/>
    </location>
</feature>
<evidence type="ECO:0000256" key="3">
    <source>
        <dbReference type="ARBA" id="ARBA00022692"/>
    </source>
</evidence>
<dbReference type="InterPro" id="IPR050925">
    <property type="entry name" value="Rhomboid_protease_S54"/>
</dbReference>